<protein>
    <submittedName>
        <fullName evidence="1">Uncharacterized protein</fullName>
    </submittedName>
</protein>
<name>A0AAV4PHW3_9ARAC</name>
<comment type="caution">
    <text evidence="1">The sequence shown here is derived from an EMBL/GenBank/DDBJ whole genome shotgun (WGS) entry which is preliminary data.</text>
</comment>
<proteinExistence type="predicted"/>
<evidence type="ECO:0000313" key="2">
    <source>
        <dbReference type="Proteomes" id="UP001054837"/>
    </source>
</evidence>
<accession>A0AAV4PHW3</accession>
<organism evidence="1 2">
    <name type="scientific">Caerostris darwini</name>
    <dbReference type="NCBI Taxonomy" id="1538125"/>
    <lineage>
        <taxon>Eukaryota</taxon>
        <taxon>Metazoa</taxon>
        <taxon>Ecdysozoa</taxon>
        <taxon>Arthropoda</taxon>
        <taxon>Chelicerata</taxon>
        <taxon>Arachnida</taxon>
        <taxon>Araneae</taxon>
        <taxon>Araneomorphae</taxon>
        <taxon>Entelegynae</taxon>
        <taxon>Araneoidea</taxon>
        <taxon>Araneidae</taxon>
        <taxon>Caerostris</taxon>
    </lineage>
</organism>
<dbReference type="EMBL" id="BPLQ01002630">
    <property type="protein sequence ID" value="GIX94692.1"/>
    <property type="molecule type" value="Genomic_DNA"/>
</dbReference>
<evidence type="ECO:0000313" key="1">
    <source>
        <dbReference type="EMBL" id="GIX94692.1"/>
    </source>
</evidence>
<reference evidence="1 2" key="1">
    <citation type="submission" date="2021-06" db="EMBL/GenBank/DDBJ databases">
        <title>Caerostris darwini draft genome.</title>
        <authorList>
            <person name="Kono N."/>
            <person name="Arakawa K."/>
        </authorList>
    </citation>
    <scope>NUCLEOTIDE SEQUENCE [LARGE SCALE GENOMIC DNA]</scope>
</reference>
<dbReference type="AlphaFoldDB" id="A0AAV4PHW3"/>
<sequence length="93" mass="10450">MNLSISASIKFLISDDTCLWNIHGQSFGLEPSPSKFIYPPLKQLVNKQQLPPPIAYSNNISYLIVCLQTIPVVKRRVVAVLCAFLLTMHKAEH</sequence>
<dbReference type="Proteomes" id="UP001054837">
    <property type="component" value="Unassembled WGS sequence"/>
</dbReference>
<keyword evidence="2" id="KW-1185">Reference proteome</keyword>
<gene>
    <name evidence="1" type="ORF">CDAR_204871</name>
</gene>